<feature type="domain" description="Peptidase A1" evidence="7">
    <location>
        <begin position="90"/>
        <end position="432"/>
    </location>
</feature>
<evidence type="ECO:0000256" key="1">
    <source>
        <dbReference type="ARBA" id="ARBA00007447"/>
    </source>
</evidence>
<dbReference type="PROSITE" id="PS51767">
    <property type="entry name" value="PEPTIDASE_A1"/>
    <property type="match status" value="1"/>
</dbReference>
<feature type="signal peptide" evidence="6">
    <location>
        <begin position="1"/>
        <end position="23"/>
    </location>
</feature>
<keyword evidence="9" id="KW-1185">Reference proteome</keyword>
<dbReference type="InterPro" id="IPR033121">
    <property type="entry name" value="PEPTIDASE_A1"/>
</dbReference>
<evidence type="ECO:0000313" key="8">
    <source>
        <dbReference type="EMBL" id="KAF8403685.1"/>
    </source>
</evidence>
<comment type="caution">
    <text evidence="8">The sequence shown here is derived from an EMBL/GenBank/DDBJ whole genome shotgun (WGS) entry which is preliminary data.</text>
</comment>
<dbReference type="InterPro" id="IPR032861">
    <property type="entry name" value="TAXi_N"/>
</dbReference>
<dbReference type="Pfam" id="PF14543">
    <property type="entry name" value="TAXi_N"/>
    <property type="match status" value="1"/>
</dbReference>
<dbReference type="PANTHER" id="PTHR47967">
    <property type="entry name" value="OS07G0603500 PROTEIN-RELATED"/>
    <property type="match status" value="1"/>
</dbReference>
<dbReference type="EMBL" id="JABCRI010000007">
    <property type="protein sequence ID" value="KAF8403685.1"/>
    <property type="molecule type" value="Genomic_DNA"/>
</dbReference>
<dbReference type="GO" id="GO:0006508">
    <property type="term" value="P:proteolysis"/>
    <property type="evidence" value="ECO:0007669"/>
    <property type="project" value="UniProtKB-KW"/>
</dbReference>
<dbReference type="PANTHER" id="PTHR47967:SF128">
    <property type="entry name" value="ASPARTIC PROTEINASE CDR1-LIKE"/>
    <property type="match status" value="1"/>
</dbReference>
<evidence type="ECO:0000256" key="6">
    <source>
        <dbReference type="SAM" id="SignalP"/>
    </source>
</evidence>
<evidence type="ECO:0000313" key="9">
    <source>
        <dbReference type="Proteomes" id="UP000655225"/>
    </source>
</evidence>
<gene>
    <name evidence="8" type="ORF">HHK36_011789</name>
</gene>
<sequence>MAGSTGFSLNIAVLISLISLSSSIDFQGSLIHSNSPRSPLYNPKATPSDRIKAAVADSLSRHSYLEFSKSPGRASPDWVQAPMRPHGSFYVMSYYIGTPATETFGIADTASDLIWLQCLRCDDCFDQKLPIFDPSKSSSYRRVKCGEPECDALNNFRCKHDYDICTYRIGYMDESSSEGELSSETMIFSDSRSGGNYTLLNMAFGCGHRNFERDLVGDNAPGMIGLNNKSLSFLSQLHLNEFSYCLVPLDEVSLSSPIHFGLSASIVGLMTPILDVGGQEDFYYLGLEGISVKNEKLPIPADTFTVKENGIGGFIIDSGAMYTMLNSTAHAMLIKEVANKTSLPRVDDATELFDLCYNCSIQELDLIADITFHFTGVGVDLILSKMNTWTDNGDGLYCLAILPTDGFSIMGTYQQQNINVGYDVMKRVVSFKPMDCTKPLA</sequence>
<comment type="similarity">
    <text evidence="1">Belongs to the peptidase A1 family.</text>
</comment>
<dbReference type="SUPFAM" id="SSF50630">
    <property type="entry name" value="Acid proteases"/>
    <property type="match status" value="1"/>
</dbReference>
<dbReference type="InterPro" id="IPR021109">
    <property type="entry name" value="Peptidase_aspartic_dom_sf"/>
</dbReference>
<dbReference type="InterPro" id="IPR051708">
    <property type="entry name" value="Plant_Aspart_Prot_A1"/>
</dbReference>
<proteinExistence type="inferred from homology"/>
<protein>
    <recommendedName>
        <fullName evidence="7">Peptidase A1 domain-containing protein</fullName>
    </recommendedName>
</protein>
<organism evidence="8 9">
    <name type="scientific">Tetracentron sinense</name>
    <name type="common">Spur-leaf</name>
    <dbReference type="NCBI Taxonomy" id="13715"/>
    <lineage>
        <taxon>Eukaryota</taxon>
        <taxon>Viridiplantae</taxon>
        <taxon>Streptophyta</taxon>
        <taxon>Embryophyta</taxon>
        <taxon>Tracheophyta</taxon>
        <taxon>Spermatophyta</taxon>
        <taxon>Magnoliopsida</taxon>
        <taxon>Trochodendrales</taxon>
        <taxon>Trochodendraceae</taxon>
        <taxon>Tetracentron</taxon>
    </lineage>
</organism>
<evidence type="ECO:0000256" key="4">
    <source>
        <dbReference type="ARBA" id="ARBA00022801"/>
    </source>
</evidence>
<name>A0A834ZB28_TETSI</name>
<keyword evidence="6" id="KW-0732">Signal</keyword>
<feature type="chain" id="PRO_5032690330" description="Peptidase A1 domain-containing protein" evidence="6">
    <location>
        <begin position="24"/>
        <end position="441"/>
    </location>
</feature>
<keyword evidence="2" id="KW-0645">Protease</keyword>
<evidence type="ECO:0000256" key="5">
    <source>
        <dbReference type="ARBA" id="ARBA00023180"/>
    </source>
</evidence>
<dbReference type="Proteomes" id="UP000655225">
    <property type="component" value="Unassembled WGS sequence"/>
</dbReference>
<dbReference type="Pfam" id="PF14541">
    <property type="entry name" value="TAXi_C"/>
    <property type="match status" value="1"/>
</dbReference>
<dbReference type="GO" id="GO:0004190">
    <property type="term" value="F:aspartic-type endopeptidase activity"/>
    <property type="evidence" value="ECO:0007669"/>
    <property type="project" value="UniProtKB-KW"/>
</dbReference>
<dbReference type="OMA" id="NTWIEVK"/>
<evidence type="ECO:0000259" key="7">
    <source>
        <dbReference type="PROSITE" id="PS51767"/>
    </source>
</evidence>
<dbReference type="CDD" id="cd05476">
    <property type="entry name" value="pepsin_A_like_plant"/>
    <property type="match status" value="1"/>
</dbReference>
<keyword evidence="5" id="KW-0325">Glycoprotein</keyword>
<dbReference type="InterPro" id="IPR034161">
    <property type="entry name" value="Pepsin-like_plant"/>
</dbReference>
<dbReference type="Gene3D" id="2.40.70.10">
    <property type="entry name" value="Acid Proteases"/>
    <property type="match status" value="2"/>
</dbReference>
<keyword evidence="4" id="KW-0378">Hydrolase</keyword>
<evidence type="ECO:0000256" key="3">
    <source>
        <dbReference type="ARBA" id="ARBA00022750"/>
    </source>
</evidence>
<dbReference type="OrthoDB" id="2747330at2759"/>
<reference evidence="8 9" key="1">
    <citation type="submission" date="2020-04" db="EMBL/GenBank/DDBJ databases">
        <title>Plant Genome Project.</title>
        <authorList>
            <person name="Zhang R.-G."/>
        </authorList>
    </citation>
    <scope>NUCLEOTIDE SEQUENCE [LARGE SCALE GENOMIC DNA]</scope>
    <source>
        <strain evidence="8">YNK0</strain>
        <tissue evidence="8">Leaf</tissue>
    </source>
</reference>
<keyword evidence="3" id="KW-0064">Aspartyl protease</keyword>
<dbReference type="AlphaFoldDB" id="A0A834ZB28"/>
<evidence type="ECO:0000256" key="2">
    <source>
        <dbReference type="ARBA" id="ARBA00022670"/>
    </source>
</evidence>
<dbReference type="InterPro" id="IPR032799">
    <property type="entry name" value="TAXi_C"/>
</dbReference>
<dbReference type="GO" id="GO:0005576">
    <property type="term" value="C:extracellular region"/>
    <property type="evidence" value="ECO:0007669"/>
    <property type="project" value="TreeGrafter"/>
</dbReference>
<accession>A0A834ZB28</accession>